<evidence type="ECO:0000256" key="4">
    <source>
        <dbReference type="ARBA" id="ARBA00022692"/>
    </source>
</evidence>
<keyword evidence="5 7" id="KW-1133">Transmembrane helix</keyword>
<organism evidence="9 10">
    <name type="scientific">Nostoc flagelliforme FACHB-838</name>
    <dbReference type="NCBI Taxonomy" id="2692904"/>
    <lineage>
        <taxon>Bacteria</taxon>
        <taxon>Bacillati</taxon>
        <taxon>Cyanobacteriota</taxon>
        <taxon>Cyanophyceae</taxon>
        <taxon>Nostocales</taxon>
        <taxon>Nostocaceae</taxon>
        <taxon>Nostoc</taxon>
    </lineage>
</organism>
<keyword evidence="6 7" id="KW-0472">Membrane</keyword>
<keyword evidence="2 7" id="KW-0813">Transport</keyword>
<dbReference type="EMBL" id="JACJSI010000460">
    <property type="protein sequence ID" value="MBD2536448.1"/>
    <property type="molecule type" value="Genomic_DNA"/>
</dbReference>
<dbReference type="Gene3D" id="1.10.3720.10">
    <property type="entry name" value="MetI-like"/>
    <property type="match status" value="1"/>
</dbReference>
<protein>
    <submittedName>
        <fullName evidence="9">ABC transporter permease</fullName>
    </submittedName>
</protein>
<evidence type="ECO:0000259" key="8">
    <source>
        <dbReference type="PROSITE" id="PS50928"/>
    </source>
</evidence>
<evidence type="ECO:0000313" key="10">
    <source>
        <dbReference type="Proteomes" id="UP000623440"/>
    </source>
</evidence>
<dbReference type="InterPro" id="IPR000515">
    <property type="entry name" value="MetI-like"/>
</dbReference>
<dbReference type="PANTHER" id="PTHR30151:SF0">
    <property type="entry name" value="ABC TRANSPORTER PERMEASE PROTEIN MJ0413-RELATED"/>
    <property type="match status" value="1"/>
</dbReference>
<dbReference type="PROSITE" id="PS50928">
    <property type="entry name" value="ABC_TM1"/>
    <property type="match status" value="1"/>
</dbReference>
<dbReference type="Proteomes" id="UP000623440">
    <property type="component" value="Unassembled WGS sequence"/>
</dbReference>
<feature type="transmembrane region" description="Helical" evidence="7">
    <location>
        <begin position="230"/>
        <end position="252"/>
    </location>
</feature>
<gene>
    <name evidence="9" type="ORF">H6G97_47100</name>
</gene>
<sequence>MRSLVWPLKKIPPTLSTNFRWLVISLVSFLLLWGTVSLLLNEPTLLPTPWEVFIGFFNLIKDGQLLTDIQASLQRVFIGFFIATCLAVPLGIILAYFYIPRQILLPIITILRPIPPIAWIPLAILWFGIGDSSSYFITALAAFFPIFINSFAGGKAVEHQHINAAKCLGARRFSLVTTIFLPSAMPQVWAGLRIGLGQSWMAVVTSELIAAQSGLGYMIQANRLNLETSYVLVGMVVIGILGALMNAALGYIEQYVIPWKPQYLHG</sequence>
<accession>A0ABR8E4X0</accession>
<keyword evidence="10" id="KW-1185">Reference proteome</keyword>
<name>A0ABR8E4X0_9NOSO</name>
<comment type="similarity">
    <text evidence="7">Belongs to the binding-protein-dependent transport system permease family.</text>
</comment>
<evidence type="ECO:0000256" key="3">
    <source>
        <dbReference type="ARBA" id="ARBA00022475"/>
    </source>
</evidence>
<keyword evidence="3" id="KW-1003">Cell membrane</keyword>
<keyword evidence="4 7" id="KW-0812">Transmembrane</keyword>
<evidence type="ECO:0000256" key="7">
    <source>
        <dbReference type="RuleBase" id="RU363032"/>
    </source>
</evidence>
<proteinExistence type="inferred from homology"/>
<feature type="domain" description="ABC transmembrane type-1" evidence="8">
    <location>
        <begin position="69"/>
        <end position="249"/>
    </location>
</feature>
<evidence type="ECO:0000256" key="1">
    <source>
        <dbReference type="ARBA" id="ARBA00004651"/>
    </source>
</evidence>
<dbReference type="CDD" id="cd06261">
    <property type="entry name" value="TM_PBP2"/>
    <property type="match status" value="1"/>
</dbReference>
<feature type="transmembrane region" description="Helical" evidence="7">
    <location>
        <begin position="135"/>
        <end position="152"/>
    </location>
</feature>
<evidence type="ECO:0000313" key="9">
    <source>
        <dbReference type="EMBL" id="MBD2536448.1"/>
    </source>
</evidence>
<dbReference type="RefSeq" id="WP_190947169.1">
    <property type="nucleotide sequence ID" value="NZ_JACJSI010000460.1"/>
</dbReference>
<comment type="caution">
    <text evidence="9">The sequence shown here is derived from an EMBL/GenBank/DDBJ whole genome shotgun (WGS) entry which is preliminary data.</text>
</comment>
<dbReference type="PANTHER" id="PTHR30151">
    <property type="entry name" value="ALKANE SULFONATE ABC TRANSPORTER-RELATED, MEMBRANE SUBUNIT"/>
    <property type="match status" value="1"/>
</dbReference>
<dbReference type="SUPFAM" id="SSF161098">
    <property type="entry name" value="MetI-like"/>
    <property type="match status" value="1"/>
</dbReference>
<evidence type="ECO:0000256" key="6">
    <source>
        <dbReference type="ARBA" id="ARBA00023136"/>
    </source>
</evidence>
<evidence type="ECO:0000256" key="2">
    <source>
        <dbReference type="ARBA" id="ARBA00022448"/>
    </source>
</evidence>
<dbReference type="Pfam" id="PF00528">
    <property type="entry name" value="BPD_transp_1"/>
    <property type="match status" value="1"/>
</dbReference>
<feature type="transmembrane region" description="Helical" evidence="7">
    <location>
        <begin position="21"/>
        <end position="40"/>
    </location>
</feature>
<feature type="transmembrane region" description="Helical" evidence="7">
    <location>
        <begin position="76"/>
        <end position="98"/>
    </location>
</feature>
<evidence type="ECO:0000256" key="5">
    <source>
        <dbReference type="ARBA" id="ARBA00022989"/>
    </source>
</evidence>
<dbReference type="InterPro" id="IPR035906">
    <property type="entry name" value="MetI-like_sf"/>
</dbReference>
<reference evidence="9 10" key="1">
    <citation type="journal article" date="2020" name="ISME J.">
        <title>Comparative genomics reveals insights into cyanobacterial evolution and habitat adaptation.</title>
        <authorList>
            <person name="Chen M.Y."/>
            <person name="Teng W.K."/>
            <person name="Zhao L."/>
            <person name="Hu C.X."/>
            <person name="Zhou Y.K."/>
            <person name="Han B.P."/>
            <person name="Song L.R."/>
            <person name="Shu W.S."/>
        </authorList>
    </citation>
    <scope>NUCLEOTIDE SEQUENCE [LARGE SCALE GENOMIC DNA]</scope>
    <source>
        <strain evidence="9 10">FACHB-838</strain>
    </source>
</reference>
<comment type="subcellular location">
    <subcellularLocation>
        <location evidence="1 7">Cell membrane</location>
        <topology evidence="1 7">Multi-pass membrane protein</topology>
    </subcellularLocation>
</comment>
<feature type="transmembrane region" description="Helical" evidence="7">
    <location>
        <begin position="110"/>
        <end position="129"/>
    </location>
</feature>